<accession>A0A9N9CFA5</accession>
<dbReference type="EMBL" id="CAJVPP010002476">
    <property type="protein sequence ID" value="CAG8601434.1"/>
    <property type="molecule type" value="Genomic_DNA"/>
</dbReference>
<keyword evidence="3" id="KW-0832">Ubl conjugation</keyword>
<dbReference type="Proteomes" id="UP000789375">
    <property type="component" value="Unassembled WGS sequence"/>
</dbReference>
<name>A0A9N9CFA5_FUNMO</name>
<feature type="region of interest" description="Disordered" evidence="6">
    <location>
        <begin position="1301"/>
        <end position="1377"/>
    </location>
</feature>
<keyword evidence="2" id="KW-1017">Isopeptide bond</keyword>
<protein>
    <submittedName>
        <fullName evidence="7">10890_t:CDS:1</fullName>
    </submittedName>
</protein>
<feature type="compositionally biased region" description="Acidic residues" evidence="6">
    <location>
        <begin position="1422"/>
        <end position="1433"/>
    </location>
</feature>
<dbReference type="Pfam" id="PF14631">
    <property type="entry name" value="FancD2"/>
    <property type="match status" value="1"/>
</dbReference>
<dbReference type="PANTHER" id="PTHR32086">
    <property type="entry name" value="FANCONI ANEMIA GROUP D2 PROTEIN"/>
    <property type="match status" value="1"/>
</dbReference>
<feature type="region of interest" description="Disordered" evidence="6">
    <location>
        <begin position="1407"/>
        <end position="1462"/>
    </location>
</feature>
<evidence type="ECO:0000256" key="6">
    <source>
        <dbReference type="SAM" id="MobiDB-lite"/>
    </source>
</evidence>
<dbReference type="InterPro" id="IPR029448">
    <property type="entry name" value="FANCD2"/>
</dbReference>
<evidence type="ECO:0000256" key="3">
    <source>
        <dbReference type="ARBA" id="ARBA00022843"/>
    </source>
</evidence>
<keyword evidence="4" id="KW-0539">Nucleus</keyword>
<reference evidence="7" key="1">
    <citation type="submission" date="2021-06" db="EMBL/GenBank/DDBJ databases">
        <authorList>
            <person name="Kallberg Y."/>
            <person name="Tangrot J."/>
            <person name="Rosling A."/>
        </authorList>
    </citation>
    <scope>NUCLEOTIDE SEQUENCE</scope>
    <source>
        <strain evidence="7">87-6 pot B 2015</strain>
    </source>
</reference>
<gene>
    <name evidence="7" type="ORF">FMOSSE_LOCUS8971</name>
</gene>
<dbReference type="GO" id="GO:0070182">
    <property type="term" value="F:DNA polymerase binding"/>
    <property type="evidence" value="ECO:0007669"/>
    <property type="project" value="TreeGrafter"/>
</dbReference>
<evidence type="ECO:0000313" key="8">
    <source>
        <dbReference type="Proteomes" id="UP000789375"/>
    </source>
</evidence>
<sequence length="1462" mass="166811">MSQVTRQESIFHSLTSEAGLKLKGIGEGPHELGKLLKSEIEPSAFRRELSQKILSHPQYPDPIINQFLEVLQELFDEDPVQFIACLQPLSVNGQSRFGTTADSLVRILLGIDFIQSNLIDQLLERLPTFISDSDNDNVESPIPRLILQQLKWLEYTVNPLRLVDKILEMIPITPLGIQREIITSLPEIINDSEQNTVIQALIELIDQNHRLIVPILDALSNFTVQGDYMNNVRETVFDRLDSADLEDLPLVVKFLLQTATSEDANEIVRQIREKVDFRSIGRLQNEASQSKRNQKKKKENIPESLILDSIKNGIQFHKFVMDAWIKVINDVKVPANHMIIDILILLIMHSIPGIKKKVENIFRKKIESGLFTRKLLEETIACHYEGLQGYFNNIISLSESLLRSSQQQATLARAACSLYHSTFIVFETYEQQEIVVSLVTHIGSGSNTETDSALSVLSHLAEATLAKLSRFAIFVKGILDYLDNLSVDQIRILFDVLSKLVYEDANYEDGSSSLLSEFSIVIQKQLSNSSEKYKQIGVIGTLALVKTLGAKELSSNDASKRNLQNPFLNVIQENLTKIERHCARSMACLAFAYDELAYYVSRDLLDKELVNWINENLASPFQDLFILDNDDVSVHIKESYHFPRISIEPWMNLDGELVNNIYPLLCEPYISADVRTNLGIKRDWIICSCSMFKLWQACEKASNKGALENIDALLGMGILMYEKQTADHMKSNNYTKLMFETTCNSLFYAINWFREIVNAFWGQHDFDNATCKKVITRLQNINELENLLTELLEVAPTFQPFGFGVPTQKSVTKIRAVSIPVNSSQRNLIRVGKTARRSAISKGKILSAHELKDKEPKEGSDDIIRLQPKEIIYLLEDLDRKLEHKLSAPITNIPFFAKKLKKNEINTKSKGFSLISRQSALEIVNTVSEKYLPILLNQFESICDLLDPDNDVLLEKDEENEAKRCLELLLEIMLRLVSWSDLKSPDNVHTLLNVLNQISSRGDSSSESTTSLTQHEILQISTKDAFNYLLKFSSKLPTANLAILFHKILCKINEFSPDTNELSAKSGDIARYFATYQWQDRKQMKPASIVYLIQQDIHYSIDKIERIKYYADLVLPSLENCEEEVLQANPLFSKDTFQHFYKALSIELIEALREFEMNKTTEEILVQFTNMVYCWQKLVSFIKKNHKRTILSVILRYGRGFIDLFVKKMLPFMDESFKLHRETILAIFKDFQSATRNIQTLCTHVKVVKDTMLAAMVPAVKKSLEIVIYQVKAMLQHNELPPEAFFMGALKCRDLEGNVIDPDMKTDENTRDEVNSQNENDNVSENASITSRRSTEKSRDENSTKKTTPSQSDDVEMGDASSFEKNESHKSDEEMDNVSVAKADSINSDDEQYIIDLLDDYNEEKELGSISKKGSKHVLYSAEEDNNVDENDSESNNNNSRKKSRTSNSKSTRRPRKKQLNK</sequence>
<dbReference type="GO" id="GO:0036297">
    <property type="term" value="P:interstrand cross-link repair"/>
    <property type="evidence" value="ECO:0007669"/>
    <property type="project" value="TreeGrafter"/>
</dbReference>
<feature type="compositionally biased region" description="Basic residues" evidence="6">
    <location>
        <begin position="1440"/>
        <end position="1462"/>
    </location>
</feature>
<keyword evidence="8" id="KW-1185">Reference proteome</keyword>
<evidence type="ECO:0000256" key="1">
    <source>
        <dbReference type="ARBA" id="ARBA00004123"/>
    </source>
</evidence>
<feature type="compositionally biased region" description="Basic and acidic residues" evidence="6">
    <location>
        <begin position="1333"/>
        <end position="1344"/>
    </location>
</feature>
<evidence type="ECO:0000313" key="7">
    <source>
        <dbReference type="EMBL" id="CAG8601434.1"/>
    </source>
</evidence>
<dbReference type="GO" id="GO:0007129">
    <property type="term" value="P:homologous chromosome pairing at meiosis"/>
    <property type="evidence" value="ECO:0007669"/>
    <property type="project" value="TreeGrafter"/>
</dbReference>
<evidence type="ECO:0000256" key="5">
    <source>
        <dbReference type="ARBA" id="ARBA00093456"/>
    </source>
</evidence>
<comment type="caution">
    <text evidence="7">The sequence shown here is derived from an EMBL/GenBank/DDBJ whole genome shotgun (WGS) entry which is preliminary data.</text>
</comment>
<dbReference type="GO" id="GO:0031573">
    <property type="term" value="P:mitotic intra-S DNA damage checkpoint signaling"/>
    <property type="evidence" value="ECO:0007669"/>
    <property type="project" value="TreeGrafter"/>
</dbReference>
<dbReference type="GO" id="GO:0000793">
    <property type="term" value="C:condensed chromosome"/>
    <property type="evidence" value="ECO:0007669"/>
    <property type="project" value="TreeGrafter"/>
</dbReference>
<proteinExistence type="inferred from homology"/>
<comment type="subcellular location">
    <subcellularLocation>
        <location evidence="1">Nucleus</location>
    </subcellularLocation>
</comment>
<evidence type="ECO:0000256" key="2">
    <source>
        <dbReference type="ARBA" id="ARBA00022499"/>
    </source>
</evidence>
<dbReference type="GO" id="GO:0005634">
    <property type="term" value="C:nucleus"/>
    <property type="evidence" value="ECO:0007669"/>
    <property type="project" value="UniProtKB-SubCell"/>
</dbReference>
<dbReference type="GO" id="GO:1990918">
    <property type="term" value="P:double-strand break repair involved in meiotic recombination"/>
    <property type="evidence" value="ECO:0007669"/>
    <property type="project" value="TreeGrafter"/>
</dbReference>
<organism evidence="7 8">
    <name type="scientific">Funneliformis mosseae</name>
    <name type="common">Endomycorrhizal fungus</name>
    <name type="synonym">Glomus mosseae</name>
    <dbReference type="NCBI Taxonomy" id="27381"/>
    <lineage>
        <taxon>Eukaryota</taxon>
        <taxon>Fungi</taxon>
        <taxon>Fungi incertae sedis</taxon>
        <taxon>Mucoromycota</taxon>
        <taxon>Glomeromycotina</taxon>
        <taxon>Glomeromycetes</taxon>
        <taxon>Glomerales</taxon>
        <taxon>Glomeraceae</taxon>
        <taxon>Funneliformis</taxon>
    </lineage>
</organism>
<feature type="compositionally biased region" description="Basic and acidic residues" evidence="6">
    <location>
        <begin position="1301"/>
        <end position="1314"/>
    </location>
</feature>
<feature type="compositionally biased region" description="Basic and acidic residues" evidence="6">
    <location>
        <begin position="1362"/>
        <end position="1372"/>
    </location>
</feature>
<feature type="compositionally biased region" description="Polar residues" evidence="6">
    <location>
        <begin position="1315"/>
        <end position="1332"/>
    </location>
</feature>
<comment type="similarity">
    <text evidence="5">Belongs to the Fanconi anemia protein FANCD2 family.</text>
</comment>
<evidence type="ECO:0000256" key="4">
    <source>
        <dbReference type="ARBA" id="ARBA00023242"/>
    </source>
</evidence>
<dbReference type="PANTHER" id="PTHR32086:SF0">
    <property type="entry name" value="FANCONI ANEMIA GROUP D2 PROTEIN"/>
    <property type="match status" value="1"/>
</dbReference>